<dbReference type="GO" id="GO:0000155">
    <property type="term" value="F:phosphorelay sensor kinase activity"/>
    <property type="evidence" value="ECO:0007669"/>
    <property type="project" value="InterPro"/>
</dbReference>
<dbReference type="EC" id="2.7.13.3" evidence="2"/>
<reference evidence="3" key="1">
    <citation type="journal article" date="2020" name="mSystems">
        <title>Genome- and Community-Level Interaction Insights into Carbon Utilization and Element Cycling Functions of Hydrothermarchaeota in Hydrothermal Sediment.</title>
        <authorList>
            <person name="Zhou Z."/>
            <person name="Liu Y."/>
            <person name="Xu W."/>
            <person name="Pan J."/>
            <person name="Luo Z.H."/>
            <person name="Li M."/>
        </authorList>
    </citation>
    <scope>NUCLEOTIDE SEQUENCE [LARGE SCALE GENOMIC DNA]</scope>
    <source>
        <strain evidence="3">SpSt-477</strain>
    </source>
</reference>
<sequence length="231" mass="24772">MAPSGSSGVSVPEDAAAECGLQFFGAVSASISHELKNAIAIVNEHAGLLEDLAALAERGRPVDPKRLKQTAVQIARQVQRADGIIRNMNRFAHSIDDPVKTVDLPEMVCFLAALAERKATMAGVVIDTACRDASFSIQTRPFFLLNLLWICLKTLIEMISSGAVIQLGADPNDRGVGVWLRCESLNRSKETILHAIREQAGPLLCVLNAEVNIDKASGCIALSVPKITCDL</sequence>
<proteinExistence type="predicted"/>
<dbReference type="CDD" id="cd00082">
    <property type="entry name" value="HisKA"/>
    <property type="match status" value="1"/>
</dbReference>
<name>A0A7C4RLP1_9BACT</name>
<dbReference type="InterPro" id="IPR036097">
    <property type="entry name" value="HisK_dim/P_sf"/>
</dbReference>
<gene>
    <name evidence="3" type="ORF">ENS29_00390</name>
</gene>
<dbReference type="SUPFAM" id="SSF47384">
    <property type="entry name" value="Homodimeric domain of signal transducing histidine kinase"/>
    <property type="match status" value="1"/>
</dbReference>
<accession>A0A7C4RLP1</accession>
<comment type="catalytic activity">
    <reaction evidence="1">
        <text>ATP + protein L-histidine = ADP + protein N-phospho-L-histidine.</text>
        <dbReference type="EC" id="2.7.13.3"/>
    </reaction>
</comment>
<evidence type="ECO:0000256" key="2">
    <source>
        <dbReference type="ARBA" id="ARBA00012438"/>
    </source>
</evidence>
<evidence type="ECO:0000313" key="3">
    <source>
        <dbReference type="EMBL" id="HGU31295.1"/>
    </source>
</evidence>
<comment type="caution">
    <text evidence="3">The sequence shown here is derived from an EMBL/GenBank/DDBJ whole genome shotgun (WGS) entry which is preliminary data.</text>
</comment>
<evidence type="ECO:0000256" key="1">
    <source>
        <dbReference type="ARBA" id="ARBA00000085"/>
    </source>
</evidence>
<dbReference type="AlphaFoldDB" id="A0A7C4RLP1"/>
<organism evidence="3">
    <name type="scientific">Desulfatirhabdium butyrativorans</name>
    <dbReference type="NCBI Taxonomy" id="340467"/>
    <lineage>
        <taxon>Bacteria</taxon>
        <taxon>Pseudomonadati</taxon>
        <taxon>Thermodesulfobacteriota</taxon>
        <taxon>Desulfobacteria</taxon>
        <taxon>Desulfobacterales</taxon>
        <taxon>Desulfatirhabdiaceae</taxon>
        <taxon>Desulfatirhabdium</taxon>
    </lineage>
</organism>
<protein>
    <recommendedName>
        <fullName evidence="2">histidine kinase</fullName>
        <ecNumber evidence="2">2.7.13.3</ecNumber>
    </recommendedName>
</protein>
<dbReference type="EMBL" id="DSUH01000011">
    <property type="protein sequence ID" value="HGU31295.1"/>
    <property type="molecule type" value="Genomic_DNA"/>
</dbReference>
<dbReference type="InterPro" id="IPR003661">
    <property type="entry name" value="HisK_dim/P_dom"/>
</dbReference>
<dbReference type="Gene3D" id="1.10.287.130">
    <property type="match status" value="1"/>
</dbReference>